<dbReference type="STRING" id="155865.SAMN05216515_10113"/>
<protein>
    <recommendedName>
        <fullName evidence="4">DUF2975 domain-containing protein</fullName>
    </recommendedName>
</protein>
<keyword evidence="1" id="KW-1133">Transmembrane helix</keyword>
<feature type="transmembrane region" description="Helical" evidence="1">
    <location>
        <begin position="117"/>
        <end position="141"/>
    </location>
</feature>
<sequence>MKQIIHKENRMPGMIGSLTTILTVLMILAGIPGLIVQGVRLLGAADPSAVKMLHFFYLLSMVAGIAVILIRILLLPSDPKEFRARACRSTFRTSGHIFLFLSLWELVYASADGMKTGLFQIFNLEITLQFIVFIFGAFLMYSISRFLEVYAAYEEDSRLTI</sequence>
<evidence type="ECO:0008006" key="4">
    <source>
        <dbReference type="Google" id="ProtNLM"/>
    </source>
</evidence>
<feature type="transmembrane region" description="Helical" evidence="1">
    <location>
        <begin position="55"/>
        <end position="74"/>
    </location>
</feature>
<keyword evidence="1" id="KW-0812">Transmembrane</keyword>
<name>A0A1I7FI82_9FIRM</name>
<evidence type="ECO:0000313" key="2">
    <source>
        <dbReference type="EMBL" id="SFU35899.1"/>
    </source>
</evidence>
<gene>
    <name evidence="2" type="ORF">SAMN05216508_102154</name>
</gene>
<evidence type="ECO:0000256" key="1">
    <source>
        <dbReference type="SAM" id="Phobius"/>
    </source>
</evidence>
<keyword evidence="3" id="KW-1185">Reference proteome</keyword>
<dbReference type="EMBL" id="FPBT01000002">
    <property type="protein sequence ID" value="SFU35899.1"/>
    <property type="molecule type" value="Genomic_DNA"/>
</dbReference>
<feature type="transmembrane region" description="Helical" evidence="1">
    <location>
        <begin position="95"/>
        <end position="111"/>
    </location>
</feature>
<dbReference type="AlphaFoldDB" id="A0A1I7FI82"/>
<feature type="transmembrane region" description="Helical" evidence="1">
    <location>
        <begin position="12"/>
        <end position="35"/>
    </location>
</feature>
<accession>A0A1I7FI82</accession>
<keyword evidence="1" id="KW-0472">Membrane</keyword>
<reference evidence="2 3" key="1">
    <citation type="submission" date="2016-10" db="EMBL/GenBank/DDBJ databases">
        <authorList>
            <person name="de Groot N.N."/>
        </authorList>
    </citation>
    <scope>NUCLEOTIDE SEQUENCE [LARGE SCALE GENOMIC DNA]</scope>
    <source>
        <strain evidence="2 3">KHGC13</strain>
    </source>
</reference>
<organism evidence="2 3">
    <name type="scientific">Eubacterium pyruvativorans</name>
    <dbReference type="NCBI Taxonomy" id="155865"/>
    <lineage>
        <taxon>Bacteria</taxon>
        <taxon>Bacillati</taxon>
        <taxon>Bacillota</taxon>
        <taxon>Clostridia</taxon>
        <taxon>Eubacteriales</taxon>
        <taxon>Eubacteriaceae</taxon>
        <taxon>Eubacterium</taxon>
    </lineage>
</organism>
<dbReference type="Proteomes" id="UP000198817">
    <property type="component" value="Unassembled WGS sequence"/>
</dbReference>
<evidence type="ECO:0000313" key="3">
    <source>
        <dbReference type="Proteomes" id="UP000198817"/>
    </source>
</evidence>
<dbReference type="RefSeq" id="WP_090469886.1">
    <property type="nucleotide sequence ID" value="NZ_FOWF01000001.1"/>
</dbReference>
<proteinExistence type="predicted"/>